<feature type="compositionally biased region" description="Basic and acidic residues" evidence="6">
    <location>
        <begin position="767"/>
        <end position="777"/>
    </location>
</feature>
<gene>
    <name evidence="9" type="ORF">CHS0354_020293</name>
</gene>
<dbReference type="Pfam" id="PF13086">
    <property type="entry name" value="AAA_11"/>
    <property type="match status" value="1"/>
</dbReference>
<dbReference type="FunFam" id="3.40.50.300:FF:000326">
    <property type="entry name" value="P-loop containing nucleoside triphosphate hydrolase"/>
    <property type="match status" value="1"/>
</dbReference>
<protein>
    <submittedName>
        <fullName evidence="9">Uncharacterized protein</fullName>
    </submittedName>
</protein>
<dbReference type="GO" id="GO:0005524">
    <property type="term" value="F:ATP binding"/>
    <property type="evidence" value="ECO:0007669"/>
    <property type="project" value="UniProtKB-KW"/>
</dbReference>
<feature type="compositionally biased region" description="Basic and acidic residues" evidence="6">
    <location>
        <begin position="1338"/>
        <end position="1349"/>
    </location>
</feature>
<evidence type="ECO:0000313" key="9">
    <source>
        <dbReference type="EMBL" id="KAK3585725.1"/>
    </source>
</evidence>
<feature type="compositionally biased region" description="Basic residues" evidence="6">
    <location>
        <begin position="522"/>
        <end position="534"/>
    </location>
</feature>
<dbReference type="GO" id="GO:0005694">
    <property type="term" value="C:chromosome"/>
    <property type="evidence" value="ECO:0007669"/>
    <property type="project" value="UniProtKB-ARBA"/>
</dbReference>
<evidence type="ECO:0000256" key="2">
    <source>
        <dbReference type="ARBA" id="ARBA00022801"/>
    </source>
</evidence>
<feature type="region of interest" description="Disordered" evidence="6">
    <location>
        <begin position="1338"/>
        <end position="1358"/>
    </location>
</feature>
<dbReference type="PANTHER" id="PTHR10887">
    <property type="entry name" value="DNA2/NAM7 HELICASE FAMILY"/>
    <property type="match status" value="1"/>
</dbReference>
<feature type="region of interest" description="Disordered" evidence="6">
    <location>
        <begin position="1662"/>
        <end position="1693"/>
    </location>
</feature>
<dbReference type="Proteomes" id="UP001195483">
    <property type="component" value="Unassembled WGS sequence"/>
</dbReference>
<evidence type="ECO:0000259" key="8">
    <source>
        <dbReference type="Pfam" id="PF13087"/>
    </source>
</evidence>
<keyword evidence="10" id="KW-1185">Reference proteome</keyword>
<feature type="region of interest" description="Disordered" evidence="6">
    <location>
        <begin position="426"/>
        <end position="447"/>
    </location>
</feature>
<feature type="compositionally biased region" description="Basic and acidic residues" evidence="6">
    <location>
        <begin position="1844"/>
        <end position="1862"/>
    </location>
</feature>
<dbReference type="CDD" id="cd18042">
    <property type="entry name" value="DEXXQc_SETX"/>
    <property type="match status" value="1"/>
</dbReference>
<evidence type="ECO:0000256" key="1">
    <source>
        <dbReference type="ARBA" id="ARBA00022741"/>
    </source>
</evidence>
<feature type="compositionally biased region" description="Basic and acidic residues" evidence="6">
    <location>
        <begin position="1893"/>
        <end position="1926"/>
    </location>
</feature>
<dbReference type="GO" id="GO:0001147">
    <property type="term" value="F:transcription termination site sequence-specific DNA binding"/>
    <property type="evidence" value="ECO:0007669"/>
    <property type="project" value="TreeGrafter"/>
</dbReference>
<feature type="compositionally biased region" description="Polar residues" evidence="6">
    <location>
        <begin position="2012"/>
        <end position="2021"/>
    </location>
</feature>
<feature type="compositionally biased region" description="Polar residues" evidence="6">
    <location>
        <begin position="1671"/>
        <end position="1684"/>
    </location>
</feature>
<dbReference type="CDD" id="cd18808">
    <property type="entry name" value="SF1_C_Upf1"/>
    <property type="match status" value="1"/>
</dbReference>
<dbReference type="Gene3D" id="3.40.50.300">
    <property type="entry name" value="P-loop containing nucleotide triphosphate hydrolases"/>
    <property type="match status" value="2"/>
</dbReference>
<name>A0AAE0S5K4_9BIVA</name>
<dbReference type="InterPro" id="IPR045055">
    <property type="entry name" value="DNA2/NAM7-like"/>
</dbReference>
<accession>A0AAE0S5K4</accession>
<evidence type="ECO:0000256" key="5">
    <source>
        <dbReference type="SAM" id="Coils"/>
    </source>
</evidence>
<sequence>MSRKGMEFTEDDDDFVVTPKTKHRFNLNGTPNIKSSSCSPSSGRLLGNTQRTPSLSSVQTLGTSGLSKGVNGNGKVYRMVQNIQHSMTAQGNRSQVHRTSNDEAVSKAGIKEGVWLNTSPKKNQQSNSYMLSGSQALSISQTSELKANSSQVKLNKSNDTVSSSSSISKLSQSSVDKSLVGISRPSFTKTNKPFSLYTFPKSPQETLDCTADKLPPEDDVVETPATSTVKTSFNAASRVELTQFQKHRKVKGILKSIDGKYTASRNDITAKRSYGNSVSENDWLDNKVKKVRSNYKCIKPVVPLCKIDGVMNLNTASPGQDEKFNGKRAHSDSEWCSDQSDIVIAETPLNKSRKRVQKIESDSDESEEPFDSKQSGMSDTSHVEFLSIKNSHLGKSDISESEISDSTHMDIDSLSNGTIEEILSSSDEQVNTTVSTENDPESPVPVNKQRIRPNFVLDKFGTESSSESDCPTSHSLVGRYSKKGKERDNHRARGNHRATERGHMGSYTFPINKQSKLYNSTPRKKSEKSHAVKNRKISAEKPFGSGMGKRKYANQRLKRRLSLSPDSGELPTISRPKQRRVCKLKSLITLDETISSSDSETLDGERSWVVSGEEKNIPNTKISDTSVLETFSDPCVDTSGTGEFLTLVESPTVVPCEQFSLKDVQILSLSTSEDSDVPLMELLERRKEKEPLTTSKLSDKSGEKSIKFDVTSVKQEIVSLGYLEKTLPSTSVIDEQSKDVNDKKETLFKYSIDSDEQDKLRKRKNHPLMDRLKISKEENEDDNNTISFQDTEDSVEEDKQKNRQIHSLLEKLKETIKSVKKDKRLASASPSVSLSPLLHQNTGKTMEHFGKEMNENDKNDIHEKTSQLQNMEINTLDIPVLVNNKKHVGADVSVKTEPISSYTQEPECIFIDDDDDIDDEFLRSLSQRVDFIDVDDGDKEGEEETNHCYSNDEGTVEDVNVKVEMDSEGSEIKDPEYWEDYSQMSDEDSDGYGNLSEPSLMERSALGTVKKIKTEMDTPKEDCEKVSAGRNALSSKENNHSLVVKTEIHSDVELDNTIEENNSGHDKQEDDGLISADFLSEDDDVLYAAATQVDSDLASKASTSLCRTVKLERTDEDVCSGKSKISKEEMDSDDDIYLAETQLDVQELRKDSLGHRSLQVVDDKTDPYLAMTQENCITAKSIKGMEMFNGSYLTPAMAPARKNFVSLFSKHQQDQVKDWMDGSISGEDSVSFYSEMTQVDSQDKQRLEVSRADDIDALHEAYMEQTQIKFCKTTKSTSHMVRDPEDDEIEDDSVYNAQTQVDPSLRWKPQESRNNKDQIEYPGTKEKTRLAEVLKDSHAGTPKAVDKTPKRVSVSSGENVSKQISPLLSHATGLGLNSAHTVQTEVSVAKSVSVRRYSKKDAAQRRTLEIEPQRKKSTKEMRMEFKAANFYPSKHQGKWSSGAAEMYLEETSDSRSHWLSKNSKITPEKSKPVQEKKISYKDTAIKKSKDRKCRKSQKKLAFSLTQAIQDAKCRLVDRNFQTVVRPESLAEGYKKKLATVASEDVEDVELPTDSQIMNQGLPLLCPKNPLLTSRKKSPSSGPHIATSSNSLESVRTSNKMVSMANSSTVNLSSVSSVNSLSVVTTSVNNSCPLSAGGTVTTVSTTYREPLFSTSRKSAAVSSSSFDREKVVSSTGRSSNPTSRESSVEDVVKSPGLHENQTGFLAIGSPAMDLVSSILAQSKSDVPHFKLSNSSHGSNVTEKSPLVSSVMNRIDVKRGSKETNVKHKEKDAQKVQGACVNMAEKTKDVTKKSRDSRVNSLFENIKPKDINGRMSNKDHHQRRHSVETSSPRVGDGREVSQPLKVEIDNGKRKGSDEGMTNRDNHKRRHSVETSCLKVGDSREVSQPVRIQIEKKPKGSDEGMSNRDCHKESHSVEISMHKVGDSREVSQSVKLQDKGKHNDMDRNMSGKDHHNRRHPVETSRHKVGDSKGVNQPEWIKKDMGNKPVNAVAPMQINSLLPDLEKVAMVTESTSQSELLNRTASPLPDQQRQLSSSGGQQNEGHSAAQVENCTKEKISTVTTIKKAQINSSALCIERQHQVHSVALMQNLTDGIGTTVNHSVSEGANPTSTFQGGVQTNASSLFNGQEQQDKLNIIGEIPLSDDQKKLENSAPDVSATTAVEVSVIDNMKAGLSVKAETNFVVDRVYELKADSVADAVPTGSSLNRLLPGKMFTSRGLVSQQFDQQLSFYGGHVQTSRDSRKVARQNSNDTSRLADTKHNPSLASFRAMGPAAQQVASSSSNLMRLDCQTKLPQLDDFLIFLLKWNPVWLNEQKDKLTKENRPAEPPPVAGEQRPFPLVEKYSSFDEYCHMFMVPLLLYEAWECCFRDWKTRKDHKNTICHKMYQGGYLIDKEHQRSSCKIVEYVGHALITREDWNGGRYINEGDLVWLNIFGVMTYDNKNKSSQPDWFPQMAYVDSISIKTDGRSVLRVLKMIPQEGWKRPDMYVYMKFVFKIRWRKFRPVHEQPSEVHQISSIITTIRQYQALSLLPRSPLCQDILNPTCNLTFLDKETYVVPSLKIHYNSSQAEAIATITKMVLSPYVFPKICLLQGPPGTGKSYTIIALIKKIMKDTNGNAKICVCAPSNAAVDVLMKRLVDYSNTRPDTTSALRCVRIGKLNTMHPDVQSYSFIKLMENKVESLKLEKRKTFLPKSLINQHSTLLEKISVKKTELKSASGDSHKIARIKSDLKALEKDKRRIENQMDAQADVRLSPEEESNLRRNILLKANIIAGTLCGLGASLMNNITKKDDKEAFFKCIIVDEATQATELDCLIPLQYGSSKLVLVGDPEQLPPTVVSQVAAENKFGQSLFERFYNHFKYTPNNPVMMLNTQYRMDLEICSFPNSYIYERKIQTDLTVRNRSQRFDLEPYLVFDVCDGHELQSQSGSVSNLIEAEFTVKLCKFVLQTQKMNPCDIGIIAPYQNQKKLLHDLLGKSNIRGVEVGTVDGFQGREKSVIIMSCVRAKNPTGTIGFVGSRQRMNVALTRAKYACYIVGHIESLQTNEEWRALINDAKERQRIIPIKSNHDAEIMLQCCRKTKTKGKSDIS</sequence>
<feature type="region of interest" description="Disordered" evidence="6">
    <location>
        <begin position="2012"/>
        <end position="2048"/>
    </location>
</feature>
<evidence type="ECO:0000256" key="4">
    <source>
        <dbReference type="ARBA" id="ARBA00022840"/>
    </source>
</evidence>
<evidence type="ECO:0000259" key="7">
    <source>
        <dbReference type="Pfam" id="PF13086"/>
    </source>
</evidence>
<dbReference type="PANTHER" id="PTHR10887:SF495">
    <property type="entry name" value="HELICASE SENATAXIN ISOFORM X1-RELATED"/>
    <property type="match status" value="1"/>
</dbReference>
<evidence type="ECO:0000313" key="10">
    <source>
        <dbReference type="Proteomes" id="UP001195483"/>
    </source>
</evidence>
<feature type="compositionally biased region" description="Polar residues" evidence="6">
    <location>
        <begin position="426"/>
        <end position="437"/>
    </location>
</feature>
<dbReference type="SUPFAM" id="SSF52540">
    <property type="entry name" value="P-loop containing nucleoside triphosphate hydrolases"/>
    <property type="match status" value="1"/>
</dbReference>
<feature type="region of interest" description="Disordered" evidence="6">
    <location>
        <begin position="756"/>
        <end position="801"/>
    </location>
</feature>
<dbReference type="Pfam" id="PF13087">
    <property type="entry name" value="AAA_12"/>
    <property type="match status" value="1"/>
</dbReference>
<proteinExistence type="predicted"/>
<feature type="compositionally biased region" description="Low complexity" evidence="6">
    <location>
        <begin position="2027"/>
        <end position="2037"/>
    </location>
</feature>
<feature type="compositionally biased region" description="Polar residues" evidence="6">
    <location>
        <begin position="47"/>
        <end position="66"/>
    </location>
</feature>
<feature type="region of interest" description="Disordered" evidence="6">
    <location>
        <begin position="347"/>
        <end position="381"/>
    </location>
</feature>
<feature type="region of interest" description="Disordered" evidence="6">
    <location>
        <begin position="1893"/>
        <end position="1977"/>
    </location>
</feature>
<dbReference type="InterPro" id="IPR047187">
    <property type="entry name" value="SF1_C_Upf1"/>
</dbReference>
<feature type="compositionally biased region" description="Polar residues" evidence="6">
    <location>
        <begin position="1585"/>
        <end position="1595"/>
    </location>
</feature>
<evidence type="ECO:0000256" key="6">
    <source>
        <dbReference type="SAM" id="MobiDB-lite"/>
    </source>
</evidence>
<feature type="domain" description="DNA2/NAM7 helicase helicase" evidence="7">
    <location>
        <begin position="2558"/>
        <end position="2834"/>
    </location>
</feature>
<reference evidence="9" key="1">
    <citation type="journal article" date="2021" name="Genome Biol. Evol.">
        <title>A High-Quality Reference Genome for a Parasitic Bivalve with Doubly Uniparental Inheritance (Bivalvia: Unionida).</title>
        <authorList>
            <person name="Smith C.H."/>
        </authorList>
    </citation>
    <scope>NUCLEOTIDE SEQUENCE</scope>
    <source>
        <strain evidence="9">CHS0354</strain>
    </source>
</reference>
<evidence type="ECO:0000256" key="3">
    <source>
        <dbReference type="ARBA" id="ARBA00022806"/>
    </source>
</evidence>
<dbReference type="GO" id="GO:0004386">
    <property type="term" value="F:helicase activity"/>
    <property type="evidence" value="ECO:0007669"/>
    <property type="project" value="UniProtKB-KW"/>
</dbReference>
<dbReference type="EMBL" id="JAEAOA010001233">
    <property type="protein sequence ID" value="KAK3585725.1"/>
    <property type="molecule type" value="Genomic_DNA"/>
</dbReference>
<feature type="region of interest" description="Disordered" evidence="6">
    <location>
        <begin position="462"/>
        <end position="534"/>
    </location>
</feature>
<feature type="compositionally biased region" description="Basic and acidic residues" evidence="6">
    <location>
        <begin position="1807"/>
        <end position="1817"/>
    </location>
</feature>
<feature type="region of interest" description="Disordered" evidence="6">
    <location>
        <begin position="1572"/>
        <end position="1595"/>
    </location>
</feature>
<feature type="compositionally biased region" description="Polar residues" evidence="6">
    <location>
        <begin position="509"/>
        <end position="521"/>
    </location>
</feature>
<feature type="region of interest" description="Disordered" evidence="6">
    <location>
        <begin position="22"/>
        <end position="69"/>
    </location>
</feature>
<keyword evidence="1" id="KW-0547">Nucleotide-binding</keyword>
<feature type="compositionally biased region" description="Polar residues" evidence="6">
    <location>
        <begin position="462"/>
        <end position="475"/>
    </location>
</feature>
<feature type="region of interest" description="Disordered" evidence="6">
    <location>
        <begin position="2236"/>
        <end position="2259"/>
    </location>
</feature>
<reference evidence="9" key="2">
    <citation type="journal article" date="2021" name="Genome Biol. Evol.">
        <title>Developing a high-quality reference genome for a parasitic bivalve with doubly uniparental inheritance (Bivalvia: Unionida).</title>
        <authorList>
            <person name="Smith C.H."/>
        </authorList>
    </citation>
    <scope>NUCLEOTIDE SEQUENCE</scope>
    <source>
        <strain evidence="9">CHS0354</strain>
        <tissue evidence="9">Mantle</tissue>
    </source>
</reference>
<organism evidence="9 10">
    <name type="scientific">Potamilus streckersoni</name>
    <dbReference type="NCBI Taxonomy" id="2493646"/>
    <lineage>
        <taxon>Eukaryota</taxon>
        <taxon>Metazoa</taxon>
        <taxon>Spiralia</taxon>
        <taxon>Lophotrochozoa</taxon>
        <taxon>Mollusca</taxon>
        <taxon>Bivalvia</taxon>
        <taxon>Autobranchia</taxon>
        <taxon>Heteroconchia</taxon>
        <taxon>Palaeoheterodonta</taxon>
        <taxon>Unionida</taxon>
        <taxon>Unionoidea</taxon>
        <taxon>Unionidae</taxon>
        <taxon>Ambleminae</taxon>
        <taxon>Lampsilini</taxon>
        <taxon>Potamilus</taxon>
    </lineage>
</organism>
<feature type="region of interest" description="Disordered" evidence="6">
    <location>
        <begin position="1807"/>
        <end position="1871"/>
    </location>
</feature>
<feature type="domain" description="DNA2/NAM7 helicase-like C-terminal" evidence="8">
    <location>
        <begin position="2842"/>
        <end position="3031"/>
    </location>
</feature>
<feature type="compositionally biased region" description="Basic and acidic residues" evidence="6">
    <location>
        <begin position="483"/>
        <end position="503"/>
    </location>
</feature>
<keyword evidence="2" id="KW-0378">Hydrolase</keyword>
<comment type="caution">
    <text evidence="9">The sequence shown here is derived from an EMBL/GenBank/DDBJ whole genome shotgun (WGS) entry which is preliminary data.</text>
</comment>
<keyword evidence="5" id="KW-0175">Coiled coil</keyword>
<dbReference type="GO" id="GO:0006369">
    <property type="term" value="P:termination of RNA polymerase II transcription"/>
    <property type="evidence" value="ECO:0007669"/>
    <property type="project" value="TreeGrafter"/>
</dbReference>
<keyword evidence="4" id="KW-0067">ATP-binding</keyword>
<feature type="coiled-coil region" evidence="5">
    <location>
        <begin position="2718"/>
        <end position="2745"/>
    </location>
</feature>
<feature type="compositionally biased region" description="Basic and acidic residues" evidence="6">
    <location>
        <begin position="1933"/>
        <end position="1967"/>
    </location>
</feature>
<dbReference type="InterPro" id="IPR027417">
    <property type="entry name" value="P-loop_NTPase"/>
</dbReference>
<dbReference type="GO" id="GO:0016787">
    <property type="term" value="F:hydrolase activity"/>
    <property type="evidence" value="ECO:0007669"/>
    <property type="project" value="UniProtKB-KW"/>
</dbReference>
<dbReference type="InterPro" id="IPR041679">
    <property type="entry name" value="DNA2/NAM7-like_C"/>
</dbReference>
<keyword evidence="3" id="KW-0347">Helicase</keyword>
<dbReference type="InterPro" id="IPR041677">
    <property type="entry name" value="DNA2/NAM7_AAA_11"/>
</dbReference>
<reference evidence="9" key="3">
    <citation type="submission" date="2023-05" db="EMBL/GenBank/DDBJ databases">
        <authorList>
            <person name="Smith C.H."/>
        </authorList>
    </citation>
    <scope>NUCLEOTIDE SEQUENCE</scope>
    <source>
        <strain evidence="9">CHS0354</strain>
        <tissue evidence="9">Mantle</tissue>
    </source>
</reference>
<dbReference type="GO" id="GO:0016604">
    <property type="term" value="C:nuclear body"/>
    <property type="evidence" value="ECO:0007669"/>
    <property type="project" value="TreeGrafter"/>
</dbReference>